<dbReference type="InterPro" id="IPR023346">
    <property type="entry name" value="Lysozyme-like_dom_sf"/>
</dbReference>
<comment type="caution">
    <text evidence="4">The sequence shown here is derived from an EMBL/GenBank/DDBJ whole genome shotgun (WGS) entry which is preliminary data.</text>
</comment>
<keyword evidence="2" id="KW-0732">Signal</keyword>
<evidence type="ECO:0000313" key="5">
    <source>
        <dbReference type="Proteomes" id="UP000544872"/>
    </source>
</evidence>
<sequence length="236" mass="25615">MRTGGWWKPLAGCLCLALISLAASAAQASSLPPEIACQTAIAEAEAKTTIPDRLVRSIARVESGRPGVAPSWPWTVNAESRSYYLDSKDEAVRLVQGLQARGVRSIDVGCMQVNLMYHPDAFASVSDAFDPEKNVAYAIRFLRFLRQDTGSWEGAVGRYHSADPDLGNAYRARVYAAGGPELTYGLSNASGLVLTISEARQGEAFRQALFRQKESIARKETGMGARPQRIVILGRP</sequence>
<comment type="similarity">
    <text evidence="1">Belongs to the virb1 family.</text>
</comment>
<dbReference type="AlphaFoldDB" id="A0A7W9ZGV9"/>
<dbReference type="Proteomes" id="UP000544872">
    <property type="component" value="Unassembled WGS sequence"/>
</dbReference>
<gene>
    <name evidence="4" type="ORF">FHS48_002708</name>
</gene>
<dbReference type="SUPFAM" id="SSF53955">
    <property type="entry name" value="Lysozyme-like"/>
    <property type="match status" value="1"/>
</dbReference>
<feature type="chain" id="PRO_5030878867" description="Transglycosylase SLT domain-containing protein" evidence="2">
    <location>
        <begin position="26"/>
        <end position="236"/>
    </location>
</feature>
<dbReference type="InterPro" id="IPR008258">
    <property type="entry name" value="Transglycosylase_SLT_dom_1"/>
</dbReference>
<keyword evidence="5" id="KW-1185">Reference proteome</keyword>
<evidence type="ECO:0000256" key="1">
    <source>
        <dbReference type="ARBA" id="ARBA00009387"/>
    </source>
</evidence>
<dbReference type="EMBL" id="JACIIX010000010">
    <property type="protein sequence ID" value="MBB6211271.1"/>
    <property type="molecule type" value="Genomic_DNA"/>
</dbReference>
<feature type="domain" description="Transglycosylase SLT" evidence="3">
    <location>
        <begin position="41"/>
        <end position="166"/>
    </location>
</feature>
<dbReference type="Pfam" id="PF01464">
    <property type="entry name" value="SLT"/>
    <property type="match status" value="1"/>
</dbReference>
<evidence type="ECO:0000259" key="3">
    <source>
        <dbReference type="Pfam" id="PF01464"/>
    </source>
</evidence>
<feature type="signal peptide" evidence="2">
    <location>
        <begin position="1"/>
        <end position="25"/>
    </location>
</feature>
<organism evidence="4 5">
    <name type="scientific">Novispirillum itersonii</name>
    <name type="common">Aquaspirillum itersonii</name>
    <dbReference type="NCBI Taxonomy" id="189"/>
    <lineage>
        <taxon>Bacteria</taxon>
        <taxon>Pseudomonadati</taxon>
        <taxon>Pseudomonadota</taxon>
        <taxon>Alphaproteobacteria</taxon>
        <taxon>Rhodospirillales</taxon>
        <taxon>Novispirillaceae</taxon>
        <taxon>Novispirillum</taxon>
    </lineage>
</organism>
<dbReference type="RefSeq" id="WP_184264089.1">
    <property type="nucleotide sequence ID" value="NZ_JACIIX010000010.1"/>
</dbReference>
<accession>A0A7W9ZGV9</accession>
<reference evidence="4 5" key="1">
    <citation type="submission" date="2020-08" db="EMBL/GenBank/DDBJ databases">
        <title>Genomic Encyclopedia of Type Strains, Phase IV (KMG-IV): sequencing the most valuable type-strain genomes for metagenomic binning, comparative biology and taxonomic classification.</title>
        <authorList>
            <person name="Goeker M."/>
        </authorList>
    </citation>
    <scope>NUCLEOTIDE SEQUENCE [LARGE SCALE GENOMIC DNA]</scope>
    <source>
        <strain evidence="4 5">DSM 11590</strain>
    </source>
</reference>
<protein>
    <recommendedName>
        <fullName evidence="3">Transglycosylase SLT domain-containing protein</fullName>
    </recommendedName>
</protein>
<evidence type="ECO:0000256" key="2">
    <source>
        <dbReference type="SAM" id="SignalP"/>
    </source>
</evidence>
<dbReference type="Gene3D" id="1.10.530.10">
    <property type="match status" value="1"/>
</dbReference>
<evidence type="ECO:0000313" key="4">
    <source>
        <dbReference type="EMBL" id="MBB6211271.1"/>
    </source>
</evidence>
<name>A0A7W9ZGV9_NOVIT</name>
<proteinExistence type="inferred from homology"/>
<dbReference type="CDD" id="cd13400">
    <property type="entry name" value="LT_IagB-like"/>
    <property type="match status" value="1"/>
</dbReference>